<dbReference type="NCBIfam" id="NF008865">
    <property type="entry name" value="PRK11898.1"/>
    <property type="match status" value="1"/>
</dbReference>
<sequence length="309" mass="34507">MEEWVVNADGCSPPSWSGNPMLKVSYQGEPGAYSESAALEFFGRNVALLPCSSFESAFDALENGYADRAVIPIENSLAGTIHKNYDLLLEHEKLHIVGEIDLRIRHCLIGLEGVELGDVKRVLSHPMALAQCNKYLEEHNFIREVTYDTAGSAKILREKNLRDAAAVASERAAELYALNILAADIEDEPENYTRFLVLSKQSYLPPADSQSKTSIAFSLKNTAGALFKALSVFALRDIDLTKMESRHLYSLRDDKVPEILKSARRWKYLFYLDFAASLADESAKNALRHLSEIAPFIRVLGSYRRSLTS</sequence>
<dbReference type="PROSITE" id="PS00857">
    <property type="entry name" value="PREPHENATE_DEHYDR_1"/>
    <property type="match status" value="1"/>
</dbReference>
<keyword evidence="6" id="KW-0456">Lyase</keyword>
<dbReference type="PIRSF" id="PIRSF001500">
    <property type="entry name" value="Chor_mut_pdt_Ppr"/>
    <property type="match status" value="1"/>
</dbReference>
<evidence type="ECO:0000256" key="3">
    <source>
        <dbReference type="ARBA" id="ARBA00022605"/>
    </source>
</evidence>
<dbReference type="CDD" id="cd04905">
    <property type="entry name" value="ACT_CM-PDT"/>
    <property type="match status" value="1"/>
</dbReference>
<reference evidence="9 10" key="1">
    <citation type="submission" date="2022-07" db="EMBL/GenBank/DDBJ databases">
        <title>Genome-wide signatures of adaptation to extreme environments.</title>
        <authorList>
            <person name="Cho C.H."/>
            <person name="Yoon H.S."/>
        </authorList>
    </citation>
    <scope>NUCLEOTIDE SEQUENCE [LARGE SCALE GENOMIC DNA]</scope>
    <source>
        <strain evidence="9 10">108.79 E11</strain>
    </source>
</reference>
<evidence type="ECO:0000313" key="9">
    <source>
        <dbReference type="EMBL" id="KAK4523907.1"/>
    </source>
</evidence>
<accession>A0AAV9I9A1</accession>
<dbReference type="AlphaFoldDB" id="A0AAV9I9A1"/>
<evidence type="ECO:0000256" key="5">
    <source>
        <dbReference type="ARBA" id="ARBA00023222"/>
    </source>
</evidence>
<evidence type="ECO:0000259" key="8">
    <source>
        <dbReference type="PROSITE" id="PS51671"/>
    </source>
</evidence>
<dbReference type="SUPFAM" id="SSF53850">
    <property type="entry name" value="Periplasmic binding protein-like II"/>
    <property type="match status" value="1"/>
</dbReference>
<organism evidence="9 10">
    <name type="scientific">Galdieria yellowstonensis</name>
    <dbReference type="NCBI Taxonomy" id="3028027"/>
    <lineage>
        <taxon>Eukaryota</taxon>
        <taxon>Rhodophyta</taxon>
        <taxon>Bangiophyceae</taxon>
        <taxon>Galdieriales</taxon>
        <taxon>Galdieriaceae</taxon>
        <taxon>Galdieria</taxon>
    </lineage>
</organism>
<proteinExistence type="predicted"/>
<dbReference type="EC" id="4.2.1.51" evidence="2"/>
<gene>
    <name evidence="9" type="ORF">GAYE_SCF00G1805</name>
</gene>
<feature type="domain" description="ACT" evidence="8">
    <location>
        <begin position="214"/>
        <end position="304"/>
    </location>
</feature>
<evidence type="ECO:0000256" key="2">
    <source>
        <dbReference type="ARBA" id="ARBA00013147"/>
    </source>
</evidence>
<dbReference type="Pfam" id="PF00800">
    <property type="entry name" value="PDT"/>
    <property type="match status" value="1"/>
</dbReference>
<feature type="domain" description="Prephenate dehydratase" evidence="7">
    <location>
        <begin position="23"/>
        <end position="200"/>
    </location>
</feature>
<protein>
    <recommendedName>
        <fullName evidence="2">prephenate dehydratase</fullName>
        <ecNumber evidence="2">4.2.1.51</ecNumber>
    </recommendedName>
</protein>
<keyword evidence="3" id="KW-0028">Amino-acid biosynthesis</keyword>
<dbReference type="GO" id="GO:0004664">
    <property type="term" value="F:prephenate dehydratase activity"/>
    <property type="evidence" value="ECO:0007669"/>
    <property type="project" value="UniProtKB-EC"/>
</dbReference>
<dbReference type="InterPro" id="IPR001086">
    <property type="entry name" value="Preph_deHydtase"/>
</dbReference>
<evidence type="ECO:0000256" key="6">
    <source>
        <dbReference type="ARBA" id="ARBA00023239"/>
    </source>
</evidence>
<dbReference type="Gene3D" id="3.40.190.10">
    <property type="entry name" value="Periplasmic binding protein-like II"/>
    <property type="match status" value="2"/>
</dbReference>
<evidence type="ECO:0000313" key="10">
    <source>
        <dbReference type="Proteomes" id="UP001300502"/>
    </source>
</evidence>
<dbReference type="PANTHER" id="PTHR21022:SF19">
    <property type="entry name" value="PREPHENATE DEHYDRATASE-RELATED"/>
    <property type="match status" value="1"/>
</dbReference>
<evidence type="ECO:0000256" key="1">
    <source>
        <dbReference type="ARBA" id="ARBA00004741"/>
    </source>
</evidence>
<keyword evidence="4" id="KW-0057">Aromatic amino acid biosynthesis</keyword>
<dbReference type="Proteomes" id="UP001300502">
    <property type="component" value="Unassembled WGS sequence"/>
</dbReference>
<dbReference type="InterPro" id="IPR018528">
    <property type="entry name" value="Preph_deHydtase_CS"/>
</dbReference>
<dbReference type="EMBL" id="JANCYU010000020">
    <property type="protein sequence ID" value="KAK4523907.1"/>
    <property type="molecule type" value="Genomic_DNA"/>
</dbReference>
<comment type="pathway">
    <text evidence="1">Amino-acid biosynthesis; L-phenylalanine biosynthesis; phenylpyruvate from prephenate: step 1/1.</text>
</comment>
<dbReference type="InterPro" id="IPR002912">
    <property type="entry name" value="ACT_dom"/>
</dbReference>
<dbReference type="PANTHER" id="PTHR21022">
    <property type="entry name" value="PREPHENATE DEHYDRATASE P PROTEIN"/>
    <property type="match status" value="1"/>
</dbReference>
<dbReference type="InterPro" id="IPR045865">
    <property type="entry name" value="ACT-like_dom_sf"/>
</dbReference>
<name>A0AAV9I9A1_9RHOD</name>
<dbReference type="InterPro" id="IPR008242">
    <property type="entry name" value="Chor_mutase/pphenate_deHydtase"/>
</dbReference>
<comment type="caution">
    <text evidence="9">The sequence shown here is derived from an EMBL/GenBank/DDBJ whole genome shotgun (WGS) entry which is preliminary data.</text>
</comment>
<dbReference type="GO" id="GO:0009094">
    <property type="term" value="P:L-phenylalanine biosynthetic process"/>
    <property type="evidence" value="ECO:0007669"/>
    <property type="project" value="UniProtKB-KW"/>
</dbReference>
<evidence type="ECO:0000259" key="7">
    <source>
        <dbReference type="PROSITE" id="PS51171"/>
    </source>
</evidence>
<dbReference type="SUPFAM" id="SSF55021">
    <property type="entry name" value="ACT-like"/>
    <property type="match status" value="1"/>
</dbReference>
<dbReference type="Gene3D" id="3.30.70.260">
    <property type="match status" value="1"/>
</dbReference>
<keyword evidence="5" id="KW-0584">Phenylalanine biosynthesis</keyword>
<keyword evidence="10" id="KW-1185">Reference proteome</keyword>
<dbReference type="CDD" id="cd13631">
    <property type="entry name" value="PBP2_Ct-PDT_like"/>
    <property type="match status" value="1"/>
</dbReference>
<dbReference type="GO" id="GO:0005737">
    <property type="term" value="C:cytoplasm"/>
    <property type="evidence" value="ECO:0007669"/>
    <property type="project" value="TreeGrafter"/>
</dbReference>
<dbReference type="PROSITE" id="PS51671">
    <property type="entry name" value="ACT"/>
    <property type="match status" value="1"/>
</dbReference>
<evidence type="ECO:0000256" key="4">
    <source>
        <dbReference type="ARBA" id="ARBA00023141"/>
    </source>
</evidence>
<dbReference type="PROSITE" id="PS51171">
    <property type="entry name" value="PREPHENATE_DEHYDR_3"/>
    <property type="match status" value="1"/>
</dbReference>